<dbReference type="PROSITE" id="PS01081">
    <property type="entry name" value="HTH_TETR_1"/>
    <property type="match status" value="1"/>
</dbReference>
<dbReference type="OrthoDB" id="8688418at2"/>
<name>A0A2V3DWS6_9MICC</name>
<evidence type="ECO:0000313" key="4">
    <source>
        <dbReference type="EMBL" id="PXA69583.1"/>
    </source>
</evidence>
<dbReference type="PANTHER" id="PTHR30055">
    <property type="entry name" value="HTH-TYPE TRANSCRIPTIONAL REGULATOR RUTR"/>
    <property type="match status" value="1"/>
</dbReference>
<dbReference type="RefSeq" id="WP_110104868.1">
    <property type="nucleotide sequence ID" value="NZ_JACBZZ010000001.1"/>
</dbReference>
<keyword evidence="3" id="KW-0804">Transcription</keyword>
<dbReference type="InterPro" id="IPR009057">
    <property type="entry name" value="Homeodomain-like_sf"/>
</dbReference>
<dbReference type="Gene3D" id="1.10.357.10">
    <property type="entry name" value="Tetracycline Repressor, domain 2"/>
    <property type="match status" value="1"/>
</dbReference>
<dbReference type="PANTHER" id="PTHR30055:SF234">
    <property type="entry name" value="HTH-TYPE TRANSCRIPTIONAL REGULATOR BETI"/>
    <property type="match status" value="1"/>
</dbReference>
<reference evidence="4 5" key="1">
    <citation type="submission" date="2018-05" db="EMBL/GenBank/DDBJ databases">
        <title>Genetic diversity of glacier-inhabiting Cryobacterium bacteria in China and description of Cryobacterium mengkeensis sp. nov. and Arthrobacter glacialis sp. nov.</title>
        <authorList>
            <person name="Liu Q."/>
            <person name="Xin Y.-H."/>
        </authorList>
    </citation>
    <scope>NUCLEOTIDE SEQUENCE [LARGE SCALE GENOMIC DNA]</scope>
    <source>
        <strain evidence="4 5">GP3</strain>
    </source>
</reference>
<dbReference type="SUPFAM" id="SSF46689">
    <property type="entry name" value="Homeodomain-like"/>
    <property type="match status" value="1"/>
</dbReference>
<dbReference type="InterPro" id="IPR023772">
    <property type="entry name" value="DNA-bd_HTH_TetR-type_CS"/>
</dbReference>
<gene>
    <name evidence="4" type="ORF">CVS29_03350</name>
</gene>
<proteinExistence type="predicted"/>
<keyword evidence="5" id="KW-1185">Reference proteome</keyword>
<dbReference type="InterPro" id="IPR001647">
    <property type="entry name" value="HTH_TetR"/>
</dbReference>
<accession>A0A2V3DWS6</accession>
<dbReference type="GO" id="GO:0000976">
    <property type="term" value="F:transcription cis-regulatory region binding"/>
    <property type="evidence" value="ECO:0007669"/>
    <property type="project" value="TreeGrafter"/>
</dbReference>
<keyword evidence="2" id="KW-0238">DNA-binding</keyword>
<dbReference type="PROSITE" id="PS50977">
    <property type="entry name" value="HTH_TETR_2"/>
    <property type="match status" value="1"/>
</dbReference>
<evidence type="ECO:0000256" key="1">
    <source>
        <dbReference type="ARBA" id="ARBA00023015"/>
    </source>
</evidence>
<keyword evidence="1" id="KW-0805">Transcription regulation</keyword>
<dbReference type="EMBL" id="QHLZ01000001">
    <property type="protein sequence ID" value="PXA69583.1"/>
    <property type="molecule type" value="Genomic_DNA"/>
</dbReference>
<protein>
    <submittedName>
        <fullName evidence="4">TetR family transcriptional regulator</fullName>
    </submittedName>
</protein>
<dbReference type="AlphaFoldDB" id="A0A2V3DWS6"/>
<dbReference type="Proteomes" id="UP000246303">
    <property type="component" value="Unassembled WGS sequence"/>
</dbReference>
<dbReference type="InterPro" id="IPR050109">
    <property type="entry name" value="HTH-type_TetR-like_transc_reg"/>
</dbReference>
<evidence type="ECO:0000313" key="5">
    <source>
        <dbReference type="Proteomes" id="UP000246303"/>
    </source>
</evidence>
<dbReference type="GO" id="GO:0003700">
    <property type="term" value="F:DNA-binding transcription factor activity"/>
    <property type="evidence" value="ECO:0007669"/>
    <property type="project" value="TreeGrafter"/>
</dbReference>
<comment type="caution">
    <text evidence="4">The sequence shown here is derived from an EMBL/GenBank/DDBJ whole genome shotgun (WGS) entry which is preliminary data.</text>
</comment>
<sequence length="210" mass="23365">MQKTATVPLRERNRLDTWALIHDAASAMACQQGMSKTTVEAIADAAGISKRTFFNYFPTKEDAILGLQQPTLSEETLAAFRAESSGDLFGRTVRLMVTVIRSMFPEESKAERRKLLKQKYPELGKRIFDHLRDSEELVEAVLMERYPDPSEELSEPGDLPGKDSALALLMMAGTVIRFAFSKDSSAATNEQSTAIDEAIEIFREAIKATL</sequence>
<evidence type="ECO:0000256" key="2">
    <source>
        <dbReference type="ARBA" id="ARBA00023125"/>
    </source>
</evidence>
<evidence type="ECO:0000256" key="3">
    <source>
        <dbReference type="ARBA" id="ARBA00023163"/>
    </source>
</evidence>
<organism evidence="4 5">
    <name type="scientific">Arthrobacter psychrochitiniphilus</name>
    <dbReference type="NCBI Taxonomy" id="291045"/>
    <lineage>
        <taxon>Bacteria</taxon>
        <taxon>Bacillati</taxon>
        <taxon>Actinomycetota</taxon>
        <taxon>Actinomycetes</taxon>
        <taxon>Micrococcales</taxon>
        <taxon>Micrococcaceae</taxon>
        <taxon>Arthrobacter</taxon>
    </lineage>
</organism>
<dbReference type="Pfam" id="PF00440">
    <property type="entry name" value="TetR_N"/>
    <property type="match status" value="1"/>
</dbReference>
<dbReference type="PRINTS" id="PR00455">
    <property type="entry name" value="HTHTETR"/>
</dbReference>